<feature type="transmembrane region" description="Helical" evidence="1">
    <location>
        <begin position="14"/>
        <end position="39"/>
    </location>
</feature>
<dbReference type="AlphaFoldDB" id="A0A1G9WLX0"/>
<feature type="transmembrane region" description="Helical" evidence="1">
    <location>
        <begin position="83"/>
        <end position="101"/>
    </location>
</feature>
<gene>
    <name evidence="2" type="ORF">SAMN05192554_108125</name>
</gene>
<feature type="transmembrane region" description="Helical" evidence="1">
    <location>
        <begin position="166"/>
        <end position="185"/>
    </location>
</feature>
<accession>A0A1G9WLX0</accession>
<dbReference type="Pfam" id="PF04238">
    <property type="entry name" value="DUF420"/>
    <property type="match status" value="1"/>
</dbReference>
<keyword evidence="1" id="KW-0472">Membrane</keyword>
<name>A0A1G9WLX0_9EURY</name>
<dbReference type="PANTHER" id="PTHR37692:SF1">
    <property type="entry name" value="DUF420 DOMAIN-CONTAINING PROTEIN"/>
    <property type="match status" value="1"/>
</dbReference>
<organism evidence="2 3">
    <name type="scientific">Haloarchaeobius iranensis</name>
    <dbReference type="NCBI Taxonomy" id="996166"/>
    <lineage>
        <taxon>Archaea</taxon>
        <taxon>Methanobacteriati</taxon>
        <taxon>Methanobacteriota</taxon>
        <taxon>Stenosarchaea group</taxon>
        <taxon>Halobacteria</taxon>
        <taxon>Halobacteriales</taxon>
        <taxon>Halorubellaceae</taxon>
        <taxon>Haloarchaeobius</taxon>
    </lineage>
</organism>
<dbReference type="InterPro" id="IPR007352">
    <property type="entry name" value="DUF420"/>
</dbReference>
<evidence type="ECO:0000256" key="1">
    <source>
        <dbReference type="SAM" id="Phobius"/>
    </source>
</evidence>
<feature type="transmembrane region" description="Helical" evidence="1">
    <location>
        <begin position="121"/>
        <end position="145"/>
    </location>
</feature>
<keyword evidence="1" id="KW-0812">Transmembrane</keyword>
<dbReference type="EMBL" id="FNIA01000008">
    <property type="protein sequence ID" value="SDM85146.1"/>
    <property type="molecule type" value="Genomic_DNA"/>
</dbReference>
<dbReference type="STRING" id="996166.SAMN05192554_108125"/>
<dbReference type="PANTHER" id="PTHR37692">
    <property type="entry name" value="HYPOTHETICAL MEMBRANE SPANNING PROTEIN"/>
    <property type="match status" value="1"/>
</dbReference>
<dbReference type="Proteomes" id="UP000199370">
    <property type="component" value="Unassembled WGS sequence"/>
</dbReference>
<sequence length="200" mass="21466">MATSDVRGTVRENVLTTTVVLSALGYALVLGTFAGLFPIYPELGRETTDLLSHAIAVVNTIATISLALGWYWIRNGEVDKHRAAMTTSFSLILVFLVLYLTKVGGGGEKAMVGAPDLVYGAYLVMLAIHIVLSVVSVPVVLYALVLGLTHSPAELRNTAHKRIGRIAAGSWILSLTLGVVTYVMLNHVYSAEMRLVSLLV</sequence>
<evidence type="ECO:0000313" key="3">
    <source>
        <dbReference type="Proteomes" id="UP000199370"/>
    </source>
</evidence>
<dbReference type="RefSeq" id="WP_089733040.1">
    <property type="nucleotide sequence ID" value="NZ_FNIA01000008.1"/>
</dbReference>
<dbReference type="OrthoDB" id="213478at2157"/>
<evidence type="ECO:0000313" key="2">
    <source>
        <dbReference type="EMBL" id="SDM85146.1"/>
    </source>
</evidence>
<keyword evidence="1" id="KW-1133">Transmembrane helix</keyword>
<protein>
    <submittedName>
        <fullName evidence="2">Putative membrane protein</fullName>
    </submittedName>
</protein>
<feature type="transmembrane region" description="Helical" evidence="1">
    <location>
        <begin position="51"/>
        <end position="71"/>
    </location>
</feature>
<keyword evidence="3" id="KW-1185">Reference proteome</keyword>
<proteinExistence type="predicted"/>
<reference evidence="2 3" key="1">
    <citation type="submission" date="2016-10" db="EMBL/GenBank/DDBJ databases">
        <authorList>
            <person name="de Groot N.N."/>
        </authorList>
    </citation>
    <scope>NUCLEOTIDE SEQUENCE [LARGE SCALE GENOMIC DNA]</scope>
    <source>
        <strain evidence="3">EB21,IBRC-M 10013,KCTC 4048</strain>
    </source>
</reference>